<organism evidence="2">
    <name type="scientific">uncultured Rubrobacteraceae bacterium</name>
    <dbReference type="NCBI Taxonomy" id="349277"/>
    <lineage>
        <taxon>Bacteria</taxon>
        <taxon>Bacillati</taxon>
        <taxon>Actinomycetota</taxon>
        <taxon>Rubrobacteria</taxon>
        <taxon>Rubrobacterales</taxon>
        <taxon>Rubrobacteraceae</taxon>
        <taxon>environmental samples</taxon>
    </lineage>
</organism>
<sequence length="108" mass="11601">DGTKQARRGRGPPGVGEAGAREPPGAQPSKPGEDRARGRGDRRRGRPGRGLPAQGRGLARRRADAVVRLRCEQGGVARAHGGRGIRGDGVRRADRRGLARRPQDHRPR</sequence>
<proteinExistence type="predicted"/>
<feature type="non-terminal residue" evidence="2">
    <location>
        <position position="108"/>
    </location>
</feature>
<reference evidence="2" key="1">
    <citation type="submission" date="2020-02" db="EMBL/GenBank/DDBJ databases">
        <authorList>
            <person name="Meier V. D."/>
        </authorList>
    </citation>
    <scope>NUCLEOTIDE SEQUENCE</scope>
    <source>
        <strain evidence="2">AVDCRST_MAG12</strain>
    </source>
</reference>
<dbReference type="EMBL" id="CADCVK010000073">
    <property type="protein sequence ID" value="CAA9467248.1"/>
    <property type="molecule type" value="Genomic_DNA"/>
</dbReference>
<feature type="compositionally biased region" description="Basic residues" evidence="1">
    <location>
        <begin position="1"/>
        <end position="10"/>
    </location>
</feature>
<name>A0A6J4RDU8_9ACTN</name>
<feature type="compositionally biased region" description="Basic and acidic residues" evidence="1">
    <location>
        <begin position="61"/>
        <end position="71"/>
    </location>
</feature>
<protein>
    <submittedName>
        <fullName evidence="2">Transcriptional regulator, AcrR family</fullName>
    </submittedName>
</protein>
<accession>A0A6J4RDU8</accession>
<feature type="region of interest" description="Disordered" evidence="1">
    <location>
        <begin position="1"/>
        <end position="108"/>
    </location>
</feature>
<feature type="compositionally biased region" description="Basic and acidic residues" evidence="1">
    <location>
        <begin position="85"/>
        <end position="108"/>
    </location>
</feature>
<dbReference type="AlphaFoldDB" id="A0A6J4RDU8"/>
<evidence type="ECO:0000313" key="2">
    <source>
        <dbReference type="EMBL" id="CAA9467248.1"/>
    </source>
</evidence>
<gene>
    <name evidence="2" type="ORF">AVDCRST_MAG12-425</name>
</gene>
<feature type="non-terminal residue" evidence="2">
    <location>
        <position position="1"/>
    </location>
</feature>
<evidence type="ECO:0000256" key="1">
    <source>
        <dbReference type="SAM" id="MobiDB-lite"/>
    </source>
</evidence>